<dbReference type="EMBL" id="JTDY01009850">
    <property type="protein sequence ID" value="KOB62468.1"/>
    <property type="molecule type" value="Genomic_DNA"/>
</dbReference>
<feature type="non-terminal residue" evidence="1">
    <location>
        <position position="1"/>
    </location>
</feature>
<proteinExistence type="predicted"/>
<keyword evidence="2" id="KW-1185">Reference proteome</keyword>
<organism evidence="1 2">
    <name type="scientific">Operophtera brumata</name>
    <name type="common">Winter moth</name>
    <name type="synonym">Phalaena brumata</name>
    <dbReference type="NCBI Taxonomy" id="104452"/>
    <lineage>
        <taxon>Eukaryota</taxon>
        <taxon>Metazoa</taxon>
        <taxon>Ecdysozoa</taxon>
        <taxon>Arthropoda</taxon>
        <taxon>Hexapoda</taxon>
        <taxon>Insecta</taxon>
        <taxon>Pterygota</taxon>
        <taxon>Neoptera</taxon>
        <taxon>Endopterygota</taxon>
        <taxon>Lepidoptera</taxon>
        <taxon>Glossata</taxon>
        <taxon>Ditrysia</taxon>
        <taxon>Geometroidea</taxon>
        <taxon>Geometridae</taxon>
        <taxon>Larentiinae</taxon>
        <taxon>Operophtera</taxon>
    </lineage>
</organism>
<protein>
    <submittedName>
        <fullName evidence="1">Protein PvdO</fullName>
    </submittedName>
</protein>
<accession>A0A0L7KGM1</accession>
<reference evidence="1 2" key="1">
    <citation type="journal article" date="2015" name="Genome Biol. Evol.">
        <title>The genome of winter moth (Operophtera brumata) provides a genomic perspective on sexual dimorphism and phenology.</title>
        <authorList>
            <person name="Derks M.F."/>
            <person name="Smit S."/>
            <person name="Salis L."/>
            <person name="Schijlen E."/>
            <person name="Bossers A."/>
            <person name="Mateman C."/>
            <person name="Pijl A.S."/>
            <person name="de Ridder D."/>
            <person name="Groenen M.A."/>
            <person name="Visser M.E."/>
            <person name="Megens H.J."/>
        </authorList>
    </citation>
    <scope>NUCLEOTIDE SEQUENCE [LARGE SCALE GENOMIC DNA]</scope>
    <source>
        <strain evidence="1">WM2013NL</strain>
        <tissue evidence="1">Head and thorax</tissue>
    </source>
</reference>
<evidence type="ECO:0000313" key="1">
    <source>
        <dbReference type="EMBL" id="KOB62468.1"/>
    </source>
</evidence>
<dbReference type="AlphaFoldDB" id="A0A0L7KGM1"/>
<name>A0A0L7KGM1_OPEBR</name>
<dbReference type="Proteomes" id="UP000037510">
    <property type="component" value="Unassembled WGS sequence"/>
</dbReference>
<evidence type="ECO:0000313" key="2">
    <source>
        <dbReference type="Proteomes" id="UP000037510"/>
    </source>
</evidence>
<comment type="caution">
    <text evidence="1">The sequence shown here is derived from an EMBL/GenBank/DDBJ whole genome shotgun (WGS) entry which is preliminary data.</text>
</comment>
<gene>
    <name evidence="1" type="ORF">OBRU01_25072</name>
</gene>
<sequence>VHLIFYEYLHNEYRRSFVEMHFKMCDFLQKEAYVGGMFKNIGGEYHLMNMTVPTENFPYVFPFEKARMDLILNATAPAADFMIYHAQVYIHFKK</sequence>